<evidence type="ECO:0000256" key="2">
    <source>
        <dbReference type="SAM" id="Phobius"/>
    </source>
</evidence>
<accession>A0A654FM85</accession>
<keyword evidence="2" id="KW-0472">Membrane</keyword>
<dbReference type="AlphaFoldDB" id="A0A654FM85"/>
<dbReference type="PANTHER" id="PTHR12934:SF11">
    <property type="entry name" value="LARGE RIBOSOMAL SUBUNIT PROTEIN UL15M"/>
    <property type="match status" value="1"/>
</dbReference>
<name>A0A654FM85_ARATH</name>
<evidence type="ECO:0008006" key="5">
    <source>
        <dbReference type="Google" id="ProtNLM"/>
    </source>
</evidence>
<evidence type="ECO:0000313" key="3">
    <source>
        <dbReference type="EMBL" id="VYS61972.1"/>
    </source>
</evidence>
<evidence type="ECO:0000313" key="4">
    <source>
        <dbReference type="Proteomes" id="UP000426265"/>
    </source>
</evidence>
<feature type="transmembrane region" description="Helical" evidence="2">
    <location>
        <begin position="6"/>
        <end position="30"/>
    </location>
</feature>
<dbReference type="ExpressionAtlas" id="A0A654FM85">
    <property type="expression patterns" value="baseline and differential"/>
</dbReference>
<organism evidence="3 4">
    <name type="scientific">Arabidopsis thaliana</name>
    <name type="common">Mouse-ear cress</name>
    <dbReference type="NCBI Taxonomy" id="3702"/>
    <lineage>
        <taxon>Eukaryota</taxon>
        <taxon>Viridiplantae</taxon>
        <taxon>Streptophyta</taxon>
        <taxon>Embryophyta</taxon>
        <taxon>Tracheophyta</taxon>
        <taxon>Spermatophyta</taxon>
        <taxon>Magnoliopsida</taxon>
        <taxon>eudicotyledons</taxon>
        <taxon>Gunneridae</taxon>
        <taxon>Pentapetalae</taxon>
        <taxon>rosids</taxon>
        <taxon>malvids</taxon>
        <taxon>Brassicales</taxon>
        <taxon>Brassicaceae</taxon>
        <taxon>Camelineae</taxon>
        <taxon>Arabidopsis</taxon>
    </lineage>
</organism>
<dbReference type="Proteomes" id="UP000426265">
    <property type="component" value="Unassembled WGS sequence"/>
</dbReference>
<gene>
    <name evidence="3" type="ORF">AN1_LOCUS17401</name>
</gene>
<comment type="similarity">
    <text evidence="1">Belongs to the universal ribosomal protein uL15 family.</text>
</comment>
<protein>
    <recommendedName>
        <fullName evidence="5">Transmembrane protein</fullName>
    </recommendedName>
</protein>
<dbReference type="GO" id="GO:0006412">
    <property type="term" value="P:translation"/>
    <property type="evidence" value="ECO:0007669"/>
    <property type="project" value="InterPro"/>
</dbReference>
<sequence>MRSCNHFQRVIVFAFTVLTMLTMQWDMVLIGKQIEDRVSRVTVGAKEVVEAAGDLVRRVYYNKLGLRTLVKPEWFEKKG</sequence>
<evidence type="ECO:0000256" key="1">
    <source>
        <dbReference type="ARBA" id="ARBA00007320"/>
    </source>
</evidence>
<keyword evidence="2" id="KW-1133">Transmembrane helix</keyword>
<dbReference type="GO" id="GO:0003735">
    <property type="term" value="F:structural constituent of ribosome"/>
    <property type="evidence" value="ECO:0007669"/>
    <property type="project" value="InterPro"/>
</dbReference>
<keyword evidence="2" id="KW-0812">Transmembrane</keyword>
<reference evidence="3 4" key="1">
    <citation type="submission" date="2019-11" db="EMBL/GenBank/DDBJ databases">
        <authorList>
            <person name="Jiao W.-B."/>
            <person name="Schneeberger K."/>
        </authorList>
    </citation>
    <scope>NUCLEOTIDE SEQUENCE [LARGE SCALE GENOMIC DNA]</scope>
    <source>
        <strain evidence="4">cv. An-1</strain>
    </source>
</reference>
<dbReference type="EMBL" id="CACRSJ010000109">
    <property type="protein sequence ID" value="VYS61972.1"/>
    <property type="molecule type" value="Genomic_DNA"/>
</dbReference>
<dbReference type="InterPro" id="IPR005749">
    <property type="entry name" value="Ribosomal_uL15_bac-type"/>
</dbReference>
<proteinExistence type="inferred from homology"/>
<dbReference type="GO" id="GO:0015934">
    <property type="term" value="C:large ribosomal subunit"/>
    <property type="evidence" value="ECO:0007669"/>
    <property type="project" value="InterPro"/>
</dbReference>
<dbReference type="PANTHER" id="PTHR12934">
    <property type="entry name" value="50S RIBOSOMAL PROTEIN L15"/>
    <property type="match status" value="1"/>
</dbReference>